<dbReference type="EMBL" id="BPPX01000054">
    <property type="protein sequence ID" value="GJC90460.1"/>
    <property type="molecule type" value="Genomic_DNA"/>
</dbReference>
<dbReference type="AlphaFoldDB" id="A0AA37LYK5"/>
<proteinExistence type="predicted"/>
<gene>
    <name evidence="2" type="ORF">ColLi_13298</name>
</gene>
<reference evidence="2 3" key="1">
    <citation type="submission" date="2021-07" db="EMBL/GenBank/DDBJ databases">
        <title>Genome data of Colletotrichum spaethianum.</title>
        <authorList>
            <person name="Utami Y.D."/>
            <person name="Hiruma K."/>
        </authorList>
    </citation>
    <scope>NUCLEOTIDE SEQUENCE [LARGE SCALE GENOMIC DNA]</scope>
    <source>
        <strain evidence="2 3">MAFF 242679</strain>
    </source>
</reference>
<protein>
    <submittedName>
        <fullName evidence="2">Uncharacterized protein</fullName>
    </submittedName>
</protein>
<feature type="compositionally biased region" description="Polar residues" evidence="1">
    <location>
        <begin position="1"/>
        <end position="11"/>
    </location>
</feature>
<organism evidence="2 3">
    <name type="scientific">Colletotrichum liriopes</name>
    <dbReference type="NCBI Taxonomy" id="708192"/>
    <lineage>
        <taxon>Eukaryota</taxon>
        <taxon>Fungi</taxon>
        <taxon>Dikarya</taxon>
        <taxon>Ascomycota</taxon>
        <taxon>Pezizomycotina</taxon>
        <taxon>Sordariomycetes</taxon>
        <taxon>Hypocreomycetidae</taxon>
        <taxon>Glomerellales</taxon>
        <taxon>Glomerellaceae</taxon>
        <taxon>Colletotrichum</taxon>
        <taxon>Colletotrichum spaethianum species complex</taxon>
    </lineage>
</organism>
<keyword evidence="3" id="KW-1185">Reference proteome</keyword>
<comment type="caution">
    <text evidence="2">The sequence shown here is derived from an EMBL/GenBank/DDBJ whole genome shotgun (WGS) entry which is preliminary data.</text>
</comment>
<evidence type="ECO:0000313" key="3">
    <source>
        <dbReference type="Proteomes" id="UP001055172"/>
    </source>
</evidence>
<sequence length="149" mass="17484">MSQPLKSTGPTSGRRPRKSPTGPRCNVKYTTQQIDFIDYFRVDRQFSWKKVEDEYAAIFPEDAANGYKRGPQGLQGVYYRKNKQIPATDKNDVLLFDDNNNVKTLRREVRKQWRMHKPIGLLQMHPERAINYAWVTEEHKRQPRTTSSA</sequence>
<dbReference type="Proteomes" id="UP001055172">
    <property type="component" value="Unassembled WGS sequence"/>
</dbReference>
<evidence type="ECO:0000256" key="1">
    <source>
        <dbReference type="SAM" id="MobiDB-lite"/>
    </source>
</evidence>
<feature type="region of interest" description="Disordered" evidence="1">
    <location>
        <begin position="1"/>
        <end position="26"/>
    </location>
</feature>
<name>A0AA37LYK5_9PEZI</name>
<evidence type="ECO:0000313" key="2">
    <source>
        <dbReference type="EMBL" id="GJC90460.1"/>
    </source>
</evidence>
<accession>A0AA37LYK5</accession>